<evidence type="ECO:0000313" key="2">
    <source>
        <dbReference type="Proteomes" id="UP001499967"/>
    </source>
</evidence>
<protein>
    <submittedName>
        <fullName evidence="1">Uncharacterized protein</fullName>
    </submittedName>
</protein>
<evidence type="ECO:0000313" key="1">
    <source>
        <dbReference type="EMBL" id="GAA0907051.1"/>
    </source>
</evidence>
<proteinExistence type="predicted"/>
<organism evidence="1 2">
    <name type="scientific">Pseudonocardia zijingensis</name>
    <dbReference type="NCBI Taxonomy" id="153376"/>
    <lineage>
        <taxon>Bacteria</taxon>
        <taxon>Bacillati</taxon>
        <taxon>Actinomycetota</taxon>
        <taxon>Actinomycetes</taxon>
        <taxon>Pseudonocardiales</taxon>
        <taxon>Pseudonocardiaceae</taxon>
        <taxon>Pseudonocardia</taxon>
    </lineage>
</organism>
<name>A0ABN1NHF2_9PSEU</name>
<reference evidence="1 2" key="1">
    <citation type="journal article" date="2019" name="Int. J. Syst. Evol. Microbiol.">
        <title>The Global Catalogue of Microorganisms (GCM) 10K type strain sequencing project: providing services to taxonomists for standard genome sequencing and annotation.</title>
        <authorList>
            <consortium name="The Broad Institute Genomics Platform"/>
            <consortium name="The Broad Institute Genome Sequencing Center for Infectious Disease"/>
            <person name="Wu L."/>
            <person name="Ma J."/>
        </authorList>
    </citation>
    <scope>NUCLEOTIDE SEQUENCE [LARGE SCALE GENOMIC DNA]</scope>
    <source>
        <strain evidence="1 2">JCM 11117</strain>
    </source>
</reference>
<accession>A0ABN1NHF2</accession>
<dbReference type="Proteomes" id="UP001499967">
    <property type="component" value="Unassembled WGS sequence"/>
</dbReference>
<comment type="caution">
    <text evidence="1">The sequence shown here is derived from an EMBL/GenBank/DDBJ whole genome shotgun (WGS) entry which is preliminary data.</text>
</comment>
<dbReference type="EMBL" id="BAAAHP010000306">
    <property type="protein sequence ID" value="GAA0907051.1"/>
    <property type="molecule type" value="Genomic_DNA"/>
</dbReference>
<keyword evidence="2" id="KW-1185">Reference proteome</keyword>
<gene>
    <name evidence="1" type="ORF">GCM10009559_75580</name>
</gene>
<sequence length="70" mass="7549">MDTLAAALARDAMSVPRSVTEAALRLSHRINRTSRSHGSIAASPDEMIDATDLRTRRLRSVESMGPGRTG</sequence>